<evidence type="ECO:0000256" key="4">
    <source>
        <dbReference type="ARBA" id="ARBA00022475"/>
    </source>
</evidence>
<keyword evidence="8 10" id="KW-1133">Transmembrane helix</keyword>
<comment type="function">
    <text evidence="10">Mediates both low-affinity uptake and efflux of sugar across the membrane.</text>
</comment>
<evidence type="ECO:0000256" key="1">
    <source>
        <dbReference type="ARBA" id="ARBA00004651"/>
    </source>
</evidence>
<name>A0A8T2WLP3_POPDE</name>
<keyword evidence="3 10" id="KW-0813">Transport</keyword>
<dbReference type="GO" id="GO:0051119">
    <property type="term" value="F:sugar transmembrane transporter activity"/>
    <property type="evidence" value="ECO:0007669"/>
    <property type="project" value="InterPro"/>
</dbReference>
<evidence type="ECO:0000256" key="10">
    <source>
        <dbReference type="RuleBase" id="RU910715"/>
    </source>
</evidence>
<evidence type="ECO:0000256" key="7">
    <source>
        <dbReference type="ARBA" id="ARBA00022737"/>
    </source>
</evidence>
<keyword evidence="9 10" id="KW-0472">Membrane</keyword>
<dbReference type="Gene3D" id="1.20.1280.290">
    <property type="match status" value="2"/>
</dbReference>
<evidence type="ECO:0000256" key="9">
    <source>
        <dbReference type="ARBA" id="ARBA00023136"/>
    </source>
</evidence>
<dbReference type="InterPro" id="IPR004316">
    <property type="entry name" value="SWEET_rpt"/>
</dbReference>
<dbReference type="EMBL" id="JACEGQ020000019">
    <property type="protein sequence ID" value="KAH8480901.1"/>
    <property type="molecule type" value="Genomic_DNA"/>
</dbReference>
<feature type="transmembrane region" description="Helical" evidence="10">
    <location>
        <begin position="12"/>
        <end position="35"/>
    </location>
</feature>
<evidence type="ECO:0000313" key="11">
    <source>
        <dbReference type="EMBL" id="KAH8480901.1"/>
    </source>
</evidence>
<dbReference type="GO" id="GO:0008515">
    <property type="term" value="F:sucrose transmembrane transporter activity"/>
    <property type="evidence" value="ECO:0007669"/>
    <property type="project" value="UniProtKB-ARBA"/>
</dbReference>
<evidence type="ECO:0000256" key="2">
    <source>
        <dbReference type="ARBA" id="ARBA00007809"/>
    </source>
</evidence>
<sequence>MGFLSNDQLTFLFGILGNIVAAGMFLAPVPTFYTIFKRKSSEGFQSIPYSVALMSASLLLYYGLLKTNAYLLISINSIGCAFEVTYLIIYLIYAPKQEKGEPRLSVVGWICAVFSVAVCAAPLSIMRRVVRTKSVEYLPFTLSASITLNAVMWFFYGLLQHDYYIALPNVLGFLFGIAQMILYMVYKNLKKNVEEKSEQLAGNKEVVQMTNDTESCTVDDPRMETKICICDL</sequence>
<evidence type="ECO:0000256" key="8">
    <source>
        <dbReference type="ARBA" id="ARBA00022989"/>
    </source>
</evidence>
<evidence type="ECO:0000256" key="3">
    <source>
        <dbReference type="ARBA" id="ARBA00022448"/>
    </source>
</evidence>
<protein>
    <recommendedName>
        <fullName evidence="10">Bidirectional sugar transporter SWEET</fullName>
    </recommendedName>
</protein>
<feature type="transmembrane region" description="Helical" evidence="10">
    <location>
        <begin position="106"/>
        <end position="125"/>
    </location>
</feature>
<accession>A0A8T2WLP3</accession>
<gene>
    <name evidence="11" type="ORF">H0E87_030966</name>
</gene>
<evidence type="ECO:0000313" key="12">
    <source>
        <dbReference type="Proteomes" id="UP000807159"/>
    </source>
</evidence>
<dbReference type="AlphaFoldDB" id="A0A8T2WLP3"/>
<comment type="subcellular location">
    <subcellularLocation>
        <location evidence="1">Cell membrane</location>
        <topology evidence="1">Multi-pass membrane protein</topology>
    </subcellularLocation>
</comment>
<feature type="transmembrane region" description="Helical" evidence="10">
    <location>
        <begin position="137"/>
        <end position="159"/>
    </location>
</feature>
<dbReference type="Pfam" id="PF03083">
    <property type="entry name" value="MtN3_slv"/>
    <property type="match status" value="2"/>
</dbReference>
<feature type="transmembrane region" description="Helical" evidence="10">
    <location>
        <begin position="165"/>
        <end position="186"/>
    </location>
</feature>
<dbReference type="Proteomes" id="UP000807159">
    <property type="component" value="Chromosome 19"/>
</dbReference>
<dbReference type="FunFam" id="1.20.1280.290:FF:000001">
    <property type="entry name" value="Bidirectional sugar transporter SWEET"/>
    <property type="match status" value="1"/>
</dbReference>
<keyword evidence="4" id="KW-1003">Cell membrane</keyword>
<keyword evidence="12" id="KW-1185">Reference proteome</keyword>
<evidence type="ECO:0000256" key="6">
    <source>
        <dbReference type="ARBA" id="ARBA00022692"/>
    </source>
</evidence>
<dbReference type="PANTHER" id="PTHR10791:SF134">
    <property type="entry name" value="BIDIRECTIONAL SUGAR TRANSPORTER SWEET9"/>
    <property type="match status" value="1"/>
</dbReference>
<reference evidence="11" key="1">
    <citation type="journal article" date="2021" name="J. Hered.">
        <title>Genome Assembly of Salicaceae Populus deltoides (Eastern Cottonwood) I-69 Based on Nanopore Sequencing and Hi-C Technologies.</title>
        <authorList>
            <person name="Bai S."/>
            <person name="Wu H."/>
            <person name="Zhang J."/>
            <person name="Pan Z."/>
            <person name="Zhao W."/>
            <person name="Li Z."/>
            <person name="Tong C."/>
        </authorList>
    </citation>
    <scope>NUCLEOTIDE SEQUENCE</scope>
    <source>
        <tissue evidence="11">Leaf</tissue>
    </source>
</reference>
<keyword evidence="6 10" id="KW-0812">Transmembrane</keyword>
<proteinExistence type="inferred from homology"/>
<comment type="caution">
    <text evidence="11">The sequence shown here is derived from an EMBL/GenBank/DDBJ whole genome shotgun (WGS) entry which is preliminary data.</text>
</comment>
<feature type="transmembrane region" description="Helical" evidence="10">
    <location>
        <begin position="71"/>
        <end position="94"/>
    </location>
</feature>
<evidence type="ECO:0000256" key="5">
    <source>
        <dbReference type="ARBA" id="ARBA00022597"/>
    </source>
</evidence>
<keyword evidence="7" id="KW-0677">Repeat</keyword>
<dbReference type="PANTHER" id="PTHR10791">
    <property type="entry name" value="RAG1-ACTIVATING PROTEIN 1"/>
    <property type="match status" value="1"/>
</dbReference>
<dbReference type="GO" id="GO:0005886">
    <property type="term" value="C:plasma membrane"/>
    <property type="evidence" value="ECO:0007669"/>
    <property type="project" value="UniProtKB-SubCell"/>
</dbReference>
<comment type="caution">
    <text evidence="10">Lacks conserved residue(s) required for the propagation of feature annotation.</text>
</comment>
<feature type="transmembrane region" description="Helical" evidence="10">
    <location>
        <begin position="47"/>
        <end position="64"/>
    </location>
</feature>
<organism evidence="11 12">
    <name type="scientific">Populus deltoides</name>
    <name type="common">Eastern poplar</name>
    <name type="synonym">Eastern cottonwood</name>
    <dbReference type="NCBI Taxonomy" id="3696"/>
    <lineage>
        <taxon>Eukaryota</taxon>
        <taxon>Viridiplantae</taxon>
        <taxon>Streptophyta</taxon>
        <taxon>Embryophyta</taxon>
        <taxon>Tracheophyta</taxon>
        <taxon>Spermatophyta</taxon>
        <taxon>Magnoliopsida</taxon>
        <taxon>eudicotyledons</taxon>
        <taxon>Gunneridae</taxon>
        <taxon>Pentapetalae</taxon>
        <taxon>rosids</taxon>
        <taxon>fabids</taxon>
        <taxon>Malpighiales</taxon>
        <taxon>Salicaceae</taxon>
        <taxon>Saliceae</taxon>
        <taxon>Populus</taxon>
    </lineage>
</organism>
<dbReference type="InterPro" id="IPR047664">
    <property type="entry name" value="SWEET"/>
</dbReference>
<keyword evidence="5 10" id="KW-0762">Sugar transport</keyword>
<comment type="similarity">
    <text evidence="2 10">Belongs to the SWEET sugar transporter family.</text>
</comment>
<dbReference type="FunFam" id="1.20.1280.290:FF:000003">
    <property type="entry name" value="Bidirectional sugar transporter SWEET"/>
    <property type="match status" value="1"/>
</dbReference>